<keyword evidence="10" id="KW-1185">Reference proteome</keyword>
<feature type="compositionally biased region" description="Polar residues" evidence="7">
    <location>
        <begin position="251"/>
        <end position="262"/>
    </location>
</feature>
<evidence type="ECO:0000313" key="10">
    <source>
        <dbReference type="Proteomes" id="UP001162891"/>
    </source>
</evidence>
<feature type="region of interest" description="Disordered" evidence="7">
    <location>
        <begin position="251"/>
        <end position="302"/>
    </location>
</feature>
<evidence type="ECO:0000259" key="8">
    <source>
        <dbReference type="Pfam" id="PF01435"/>
    </source>
</evidence>
<evidence type="ECO:0000256" key="4">
    <source>
        <dbReference type="ARBA" id="ARBA00022833"/>
    </source>
</evidence>
<keyword evidence="5 6" id="KW-0482">Metalloprotease</keyword>
<evidence type="ECO:0000256" key="3">
    <source>
        <dbReference type="ARBA" id="ARBA00022801"/>
    </source>
</evidence>
<organism evidence="9 10">
    <name type="scientific">Anaeromyxobacter oryzae</name>
    <dbReference type="NCBI Taxonomy" id="2918170"/>
    <lineage>
        <taxon>Bacteria</taxon>
        <taxon>Pseudomonadati</taxon>
        <taxon>Myxococcota</taxon>
        <taxon>Myxococcia</taxon>
        <taxon>Myxococcales</taxon>
        <taxon>Cystobacterineae</taxon>
        <taxon>Anaeromyxobacteraceae</taxon>
        <taxon>Anaeromyxobacter</taxon>
    </lineage>
</organism>
<keyword evidence="1 6" id="KW-0645">Protease</keyword>
<dbReference type="EMBL" id="AP025591">
    <property type="protein sequence ID" value="BDG03767.1"/>
    <property type="molecule type" value="Genomic_DNA"/>
</dbReference>
<evidence type="ECO:0000256" key="1">
    <source>
        <dbReference type="ARBA" id="ARBA00022670"/>
    </source>
</evidence>
<dbReference type="PROSITE" id="PS51257">
    <property type="entry name" value="PROKAR_LIPOPROTEIN"/>
    <property type="match status" value="1"/>
</dbReference>
<evidence type="ECO:0000256" key="6">
    <source>
        <dbReference type="RuleBase" id="RU003983"/>
    </source>
</evidence>
<dbReference type="InterPro" id="IPR001915">
    <property type="entry name" value="Peptidase_M48"/>
</dbReference>
<dbReference type="Gene3D" id="3.30.2010.10">
    <property type="entry name" value="Metalloproteases ('zincins'), catalytic domain"/>
    <property type="match status" value="1"/>
</dbReference>
<keyword evidence="3 6" id="KW-0378">Hydrolase</keyword>
<keyword evidence="2" id="KW-0479">Metal-binding</keyword>
<evidence type="ECO:0000256" key="5">
    <source>
        <dbReference type="ARBA" id="ARBA00023049"/>
    </source>
</evidence>
<dbReference type="Pfam" id="PF01435">
    <property type="entry name" value="Peptidase_M48"/>
    <property type="match status" value="1"/>
</dbReference>
<feature type="domain" description="Peptidase M48" evidence="8">
    <location>
        <begin position="75"/>
        <end position="245"/>
    </location>
</feature>
<dbReference type="RefSeq" id="WP_248362097.1">
    <property type="nucleotide sequence ID" value="NZ_AP025591.1"/>
</dbReference>
<sequence length="302" mass="31911">MPTSRPLALATILAALACSSAQRTKTETELANVLVPPEQEKQLGVQVKQQLEQEQHVQYIDDPTVTSYVNDVAGKILAQAKKDRPDVQWTVSVINDPKQVNAFATPGGYLYVYSGLLEAADDTAEVAGVLGHESGHVVARHSARQMVDQFGLETLASIALGNDPGAASKLAAGLAGQTGMLAFSRADESEADEYGARYASAAGYDPHGLVTFFQKLEKGEGKQPGWARYLSTHPLTPDRITKIEAYIQKNHLTGSGGTSSTEIAKVKERLKSIPPPPEQPKTQTPPGGTSGGGTQPAPGGGK</sequence>
<proteinExistence type="inferred from homology"/>
<dbReference type="InterPro" id="IPR051156">
    <property type="entry name" value="Mito/Outer_Membr_Metalloprot"/>
</dbReference>
<dbReference type="CDD" id="cd07333">
    <property type="entry name" value="M48C_bepA_like"/>
    <property type="match status" value="1"/>
</dbReference>
<comment type="similarity">
    <text evidence="6">Belongs to the peptidase M48 family.</text>
</comment>
<dbReference type="PANTHER" id="PTHR22726">
    <property type="entry name" value="METALLOENDOPEPTIDASE OMA1"/>
    <property type="match status" value="1"/>
</dbReference>
<keyword evidence="4 6" id="KW-0862">Zinc</keyword>
<evidence type="ECO:0000313" key="9">
    <source>
        <dbReference type="EMBL" id="BDG03767.1"/>
    </source>
</evidence>
<dbReference type="Proteomes" id="UP001162891">
    <property type="component" value="Chromosome"/>
</dbReference>
<name>A0ABN6MS02_9BACT</name>
<evidence type="ECO:0000256" key="2">
    <source>
        <dbReference type="ARBA" id="ARBA00022723"/>
    </source>
</evidence>
<protein>
    <submittedName>
        <fullName evidence="9">Peptidase M48</fullName>
    </submittedName>
</protein>
<comment type="cofactor">
    <cofactor evidence="6">
        <name>Zn(2+)</name>
        <dbReference type="ChEBI" id="CHEBI:29105"/>
    </cofactor>
    <text evidence="6">Binds 1 zinc ion per subunit.</text>
</comment>
<feature type="compositionally biased region" description="Gly residues" evidence="7">
    <location>
        <begin position="288"/>
        <end position="302"/>
    </location>
</feature>
<dbReference type="PANTHER" id="PTHR22726:SF1">
    <property type="entry name" value="METALLOENDOPEPTIDASE OMA1, MITOCHONDRIAL"/>
    <property type="match status" value="1"/>
</dbReference>
<evidence type="ECO:0000256" key="7">
    <source>
        <dbReference type="SAM" id="MobiDB-lite"/>
    </source>
</evidence>
<accession>A0ABN6MS02</accession>
<reference evidence="10" key="1">
    <citation type="journal article" date="2022" name="Int. J. Syst. Evol. Microbiol.">
        <title>Anaeromyxobacter oryzae sp. nov., Anaeromyxobacter diazotrophicus sp. nov. and Anaeromyxobacter paludicola sp. nov., isolated from paddy soils.</title>
        <authorList>
            <person name="Itoh H."/>
            <person name="Xu Z."/>
            <person name="Mise K."/>
            <person name="Masuda Y."/>
            <person name="Ushijima N."/>
            <person name="Hayakawa C."/>
            <person name="Shiratori Y."/>
            <person name="Senoo K."/>
        </authorList>
    </citation>
    <scope>NUCLEOTIDE SEQUENCE [LARGE SCALE GENOMIC DNA]</scope>
    <source>
        <strain evidence="10">Red232</strain>
    </source>
</reference>
<gene>
    <name evidence="9" type="ORF">AMOR_27630</name>
</gene>